<protein>
    <recommendedName>
        <fullName evidence="3">Beta-galactosidase trimerisation domain-containing protein</fullName>
    </recommendedName>
</protein>
<dbReference type="Proteomes" id="UP000289856">
    <property type="component" value="Chromosome"/>
</dbReference>
<proteinExistence type="predicted"/>
<evidence type="ECO:0000313" key="2">
    <source>
        <dbReference type="Proteomes" id="UP000289856"/>
    </source>
</evidence>
<keyword evidence="2" id="KW-1185">Reference proteome</keyword>
<dbReference type="OrthoDB" id="2253662at2"/>
<organism evidence="1 2">
    <name type="scientific">Cohnella abietis</name>
    <dbReference type="NCBI Taxonomy" id="2507935"/>
    <lineage>
        <taxon>Bacteria</taxon>
        <taxon>Bacillati</taxon>
        <taxon>Bacillota</taxon>
        <taxon>Bacilli</taxon>
        <taxon>Bacillales</taxon>
        <taxon>Paenibacillaceae</taxon>
        <taxon>Cohnella</taxon>
    </lineage>
</organism>
<sequence length="668" mass="75523">MSSYSYMLRFVLQPDHLEQQRLEELVEFCQQGRVDDVMFFIDPLNLRHITLEEAKPWMEMIGRAKRLLEPMGVTTSINPLNTLLHDSAYNSLLEGQSFRLMVDPYGNQATTVVCPLCPEWRKYITEIYAYYATLQPYSLWVEDDFRLHNHSPLVWGGCFCEDHMREYARQAGVESLERQDFVRGLLASGDPHEYRRIWLDSCRQVMVELAEAIGEAVHQVSPNTRIGLMTSVPSVHAAEARDWHGIMKAFDGKQSAIVRPHLPAYMETSGIHYSWEFNGTSRLTAAFLPEYTEMFPEIENVPYTSYSKSKAFQKYQVETALLLGSRGITLNIIDMVGNGLYPEEQATSWLSEEKDFLNAVASLSLHTKNMTGVQVLVSERSSYHLHTKSDNSMEALYPQETFWASLLSAYGVANTYAVEWPESGGVIALSGQILRKYDESQIRELFESHVVLLEGDAVHTLYAMGLGSLCGVTQAVWREAQTIEQIINKHEYSGIKEGRMRPYLVSGRYLDLQYEPGTVDIISQIANVRGEALCPGMTIVNGRIFILPYGQDGFQGLLNPIRRAVLQETIGMLGLAKPLMITSYAPHLSVYEFRAGNRQSIAIANHSLDDIEGIELSGTDLTDDSWKLLSRHEPLGQQMALQSIGDRTAINARFPALTLTVLHRQKQI</sequence>
<dbReference type="AlphaFoldDB" id="A0A3T1D487"/>
<dbReference type="KEGG" id="cohn:KCTCHS21_22700"/>
<name>A0A3T1D487_9BACL</name>
<reference evidence="1 2" key="1">
    <citation type="submission" date="2019-01" db="EMBL/GenBank/DDBJ databases">
        <title>Complete genome sequence of Cohnella hallensis HS21 isolated from Korean fir (Abies koreana) rhizospheric soil.</title>
        <authorList>
            <person name="Jiang L."/>
            <person name="Kang S.W."/>
            <person name="Kim S."/>
            <person name="Jung J."/>
            <person name="Kim C.Y."/>
            <person name="Kim D.H."/>
            <person name="Kim S.W."/>
            <person name="Lee J."/>
        </authorList>
    </citation>
    <scope>NUCLEOTIDE SEQUENCE [LARGE SCALE GENOMIC DNA]</scope>
    <source>
        <strain evidence="1 2">HS21</strain>
    </source>
</reference>
<accession>A0A3T1D487</accession>
<evidence type="ECO:0008006" key="3">
    <source>
        <dbReference type="Google" id="ProtNLM"/>
    </source>
</evidence>
<gene>
    <name evidence="1" type="ORF">KCTCHS21_22700</name>
</gene>
<evidence type="ECO:0000313" key="1">
    <source>
        <dbReference type="EMBL" id="BBI32871.1"/>
    </source>
</evidence>
<dbReference type="EMBL" id="AP019400">
    <property type="protein sequence ID" value="BBI32871.1"/>
    <property type="molecule type" value="Genomic_DNA"/>
</dbReference>